<evidence type="ECO:0000313" key="8">
    <source>
        <dbReference type="Proteomes" id="UP000703893"/>
    </source>
</evidence>
<sequence length="296" mass="32720">VAAVFSSLLGIGRMSRDMEITALRSSGVSVKRVLTPILAGAALVSLANFFFNDRIVPWSNQQIKIIKSELMRASLRPIIRPNVFFKGTEGRHFYVKAVDPRNGVMTDIFILDQTRPGGLPQVITAREGRWVSVPNAGIWVLKDGAVHKYMDEGFVEHEIRFKTLQIQFKMENPFLGGDLDPAEMNANQLNGKVADLKKAGADTHQLEVALHTKYSVPLATFAAALISAPLGMIFSRLGPYIGVALSVILVFLYYTAMQTFQAMGQAGFLHPVLAAWLQNIIFGIVGFFLLTRVDKR</sequence>
<evidence type="ECO:0000256" key="3">
    <source>
        <dbReference type="ARBA" id="ARBA00022692"/>
    </source>
</evidence>
<dbReference type="GO" id="GO:0043190">
    <property type="term" value="C:ATP-binding cassette (ABC) transporter complex"/>
    <property type="evidence" value="ECO:0007669"/>
    <property type="project" value="TreeGrafter"/>
</dbReference>
<dbReference type="PANTHER" id="PTHR33529:SF6">
    <property type="entry name" value="YJGP_YJGQ FAMILY PERMEASE"/>
    <property type="match status" value="1"/>
</dbReference>
<evidence type="ECO:0000256" key="5">
    <source>
        <dbReference type="ARBA" id="ARBA00023136"/>
    </source>
</evidence>
<gene>
    <name evidence="7" type="ORF">FJZ00_00800</name>
</gene>
<comment type="caution">
    <text evidence="7">The sequence shown here is derived from an EMBL/GenBank/DDBJ whole genome shotgun (WGS) entry which is preliminary data.</text>
</comment>
<feature type="transmembrane region" description="Helical" evidence="6">
    <location>
        <begin position="237"/>
        <end position="256"/>
    </location>
</feature>
<keyword evidence="2" id="KW-1003">Cell membrane</keyword>
<name>A0A937X3T3_9BACT</name>
<dbReference type="Pfam" id="PF03739">
    <property type="entry name" value="LptF_LptG"/>
    <property type="match status" value="1"/>
</dbReference>
<dbReference type="PANTHER" id="PTHR33529">
    <property type="entry name" value="SLR0882 PROTEIN-RELATED"/>
    <property type="match status" value="1"/>
</dbReference>
<evidence type="ECO:0000256" key="1">
    <source>
        <dbReference type="ARBA" id="ARBA00004651"/>
    </source>
</evidence>
<organism evidence="7 8">
    <name type="scientific">Candidatus Tanganyikabacteria bacterium</name>
    <dbReference type="NCBI Taxonomy" id="2961651"/>
    <lineage>
        <taxon>Bacteria</taxon>
        <taxon>Bacillati</taxon>
        <taxon>Candidatus Sericytochromatia</taxon>
        <taxon>Candidatus Tanganyikabacteria</taxon>
    </lineage>
</organism>
<keyword evidence="5 6" id="KW-0472">Membrane</keyword>
<dbReference type="AlphaFoldDB" id="A0A937X3T3"/>
<evidence type="ECO:0000313" key="7">
    <source>
        <dbReference type="EMBL" id="MBM3273660.1"/>
    </source>
</evidence>
<comment type="subcellular location">
    <subcellularLocation>
        <location evidence="1">Cell membrane</location>
        <topology evidence="1">Multi-pass membrane protein</topology>
    </subcellularLocation>
</comment>
<keyword evidence="3 6" id="KW-0812">Transmembrane</keyword>
<evidence type="ECO:0000256" key="6">
    <source>
        <dbReference type="SAM" id="Phobius"/>
    </source>
</evidence>
<dbReference type="EMBL" id="VGJX01000022">
    <property type="protein sequence ID" value="MBM3273660.1"/>
    <property type="molecule type" value="Genomic_DNA"/>
</dbReference>
<accession>A0A937X3T3</accession>
<dbReference type="Proteomes" id="UP000703893">
    <property type="component" value="Unassembled WGS sequence"/>
</dbReference>
<reference evidence="7 8" key="1">
    <citation type="submission" date="2019-03" db="EMBL/GenBank/DDBJ databases">
        <title>Lake Tanganyika Metagenome-Assembled Genomes (MAGs).</title>
        <authorList>
            <person name="Tran P."/>
        </authorList>
    </citation>
    <scope>NUCLEOTIDE SEQUENCE [LARGE SCALE GENOMIC DNA]</scope>
    <source>
        <strain evidence="7">K_DeepCast_65m_m2_236</strain>
    </source>
</reference>
<feature type="transmembrane region" description="Helical" evidence="6">
    <location>
        <begin position="268"/>
        <end position="290"/>
    </location>
</feature>
<evidence type="ECO:0000256" key="2">
    <source>
        <dbReference type="ARBA" id="ARBA00022475"/>
    </source>
</evidence>
<dbReference type="InterPro" id="IPR005495">
    <property type="entry name" value="LptG/LptF_permease"/>
</dbReference>
<protein>
    <submittedName>
        <fullName evidence="7">LptF/LptG family permease</fullName>
    </submittedName>
</protein>
<feature type="non-terminal residue" evidence="7">
    <location>
        <position position="1"/>
    </location>
</feature>
<dbReference type="GO" id="GO:0015920">
    <property type="term" value="P:lipopolysaccharide transport"/>
    <property type="evidence" value="ECO:0007669"/>
    <property type="project" value="TreeGrafter"/>
</dbReference>
<evidence type="ECO:0000256" key="4">
    <source>
        <dbReference type="ARBA" id="ARBA00022989"/>
    </source>
</evidence>
<feature type="transmembrane region" description="Helical" evidence="6">
    <location>
        <begin position="33"/>
        <end position="51"/>
    </location>
</feature>
<proteinExistence type="predicted"/>
<keyword evidence="4 6" id="KW-1133">Transmembrane helix</keyword>